<dbReference type="PROSITE" id="PS50832">
    <property type="entry name" value="S1_IF1_TYPE"/>
    <property type="match status" value="1"/>
</dbReference>
<sequence>MSEDKLEVEGIVLESSKGIFRVKLENDHVVIGHLSGKMKMYKIRVLPGDTVTIELSPYDLKRGRIVRREKVEG</sequence>
<dbReference type="InterPro" id="IPR012340">
    <property type="entry name" value="NA-bd_OB-fold"/>
</dbReference>
<dbReference type="Pfam" id="PF01176">
    <property type="entry name" value="eIF-1a"/>
    <property type="match status" value="1"/>
</dbReference>
<dbReference type="PANTHER" id="PTHR33370:SF1">
    <property type="entry name" value="TRANSLATION INITIATION FACTOR IF-1, CHLOROPLASTIC"/>
    <property type="match status" value="1"/>
</dbReference>
<dbReference type="InterPro" id="IPR004368">
    <property type="entry name" value="TIF_IF1"/>
</dbReference>
<evidence type="ECO:0000256" key="1">
    <source>
        <dbReference type="ARBA" id="ARBA00010939"/>
    </source>
</evidence>
<feature type="domain" description="S1-like" evidence="4">
    <location>
        <begin position="1"/>
        <end position="70"/>
    </location>
</feature>
<evidence type="ECO:0000259" key="4">
    <source>
        <dbReference type="PROSITE" id="PS50832"/>
    </source>
</evidence>
<dbReference type="HAMAP" id="MF_00075">
    <property type="entry name" value="IF_1"/>
    <property type="match status" value="1"/>
</dbReference>
<dbReference type="InterPro" id="IPR006196">
    <property type="entry name" value="RNA-binding_domain_S1_IF1"/>
</dbReference>
<evidence type="ECO:0000313" key="5">
    <source>
        <dbReference type="EMBL" id="SUZ58170.1"/>
    </source>
</evidence>
<reference evidence="5" key="1">
    <citation type="submission" date="2018-05" db="EMBL/GenBank/DDBJ databases">
        <authorList>
            <person name="Lanie J.A."/>
            <person name="Ng W.-L."/>
            <person name="Kazmierczak K.M."/>
            <person name="Andrzejewski T.M."/>
            <person name="Davidsen T.M."/>
            <person name="Wayne K.J."/>
            <person name="Tettelin H."/>
            <person name="Glass J.I."/>
            <person name="Rusch D."/>
            <person name="Podicherti R."/>
            <person name="Tsui H.-C.T."/>
            <person name="Winkler M.E."/>
        </authorList>
    </citation>
    <scope>NUCLEOTIDE SEQUENCE</scope>
</reference>
<accession>A0A381NUF0</accession>
<dbReference type="GO" id="GO:0005829">
    <property type="term" value="C:cytosol"/>
    <property type="evidence" value="ECO:0007669"/>
    <property type="project" value="TreeGrafter"/>
</dbReference>
<dbReference type="CDD" id="cd04451">
    <property type="entry name" value="S1_IF1"/>
    <property type="match status" value="1"/>
</dbReference>
<evidence type="ECO:0000256" key="2">
    <source>
        <dbReference type="ARBA" id="ARBA00022540"/>
    </source>
</evidence>
<evidence type="ECO:0000256" key="3">
    <source>
        <dbReference type="ARBA" id="ARBA00022917"/>
    </source>
</evidence>
<keyword evidence="3" id="KW-0648">Protein biosynthesis</keyword>
<dbReference type="FunFam" id="2.40.50.140:FF:000002">
    <property type="entry name" value="Translation initiation factor IF-1"/>
    <property type="match status" value="1"/>
</dbReference>
<dbReference type="GO" id="GO:0003723">
    <property type="term" value="F:RNA binding"/>
    <property type="evidence" value="ECO:0007669"/>
    <property type="project" value="InterPro"/>
</dbReference>
<dbReference type="NCBIfam" id="TIGR00008">
    <property type="entry name" value="infA"/>
    <property type="match status" value="1"/>
</dbReference>
<dbReference type="SUPFAM" id="SSF50249">
    <property type="entry name" value="Nucleic acid-binding proteins"/>
    <property type="match status" value="1"/>
</dbReference>
<keyword evidence="2" id="KW-0396">Initiation factor</keyword>
<comment type="similarity">
    <text evidence="1">Belongs to the IF-1 family.</text>
</comment>
<protein>
    <recommendedName>
        <fullName evidence="4">S1-like domain-containing protein</fullName>
    </recommendedName>
</protein>
<dbReference type="EMBL" id="UINC01000601">
    <property type="protein sequence ID" value="SUZ58170.1"/>
    <property type="molecule type" value="Genomic_DNA"/>
</dbReference>
<dbReference type="PANTHER" id="PTHR33370">
    <property type="entry name" value="TRANSLATION INITIATION FACTOR IF-1, CHLOROPLASTIC"/>
    <property type="match status" value="1"/>
</dbReference>
<organism evidence="5">
    <name type="scientific">marine metagenome</name>
    <dbReference type="NCBI Taxonomy" id="408172"/>
    <lineage>
        <taxon>unclassified sequences</taxon>
        <taxon>metagenomes</taxon>
        <taxon>ecological metagenomes</taxon>
    </lineage>
</organism>
<dbReference type="AlphaFoldDB" id="A0A381NUF0"/>
<gene>
    <name evidence="5" type="ORF">METZ01_LOCUS11024</name>
</gene>
<proteinExistence type="inferred from homology"/>
<dbReference type="Gene3D" id="2.40.50.140">
    <property type="entry name" value="Nucleic acid-binding proteins"/>
    <property type="match status" value="1"/>
</dbReference>
<dbReference type="GO" id="GO:0003743">
    <property type="term" value="F:translation initiation factor activity"/>
    <property type="evidence" value="ECO:0007669"/>
    <property type="project" value="UniProtKB-KW"/>
</dbReference>
<name>A0A381NUF0_9ZZZZ</name>
<dbReference type="GO" id="GO:0043022">
    <property type="term" value="F:ribosome binding"/>
    <property type="evidence" value="ECO:0007669"/>
    <property type="project" value="TreeGrafter"/>
</dbReference>